<evidence type="ECO:0000313" key="8">
    <source>
        <dbReference type="EMBL" id="KAF7682698.1"/>
    </source>
</evidence>
<feature type="transmembrane region" description="Helical" evidence="6">
    <location>
        <begin position="49"/>
        <end position="69"/>
    </location>
</feature>
<protein>
    <recommendedName>
        <fullName evidence="7">Major facilitator superfamily associated domain-containing protein</fullName>
    </recommendedName>
</protein>
<sequence>MNLSELNRKYLLSPKIIYFIISLQFYTLHQLRGPFVKKEFGIPEDSYGRWIGFILFLTFFTNIGIATIFDKFTHPRATIIALMGLSAMFFQLFYLDEYIKASLGVFWFNMFLYLVCIAAIPPLLDKITLEILSRMANTSSKTYGKQRLWSTLGYLTANIITESIVTIGVDKDGKKIYDFKDLWIYQVITTILASLTVFFLISPGNPEDRPAHGELWSSWKQLLLNKPYMFFILVILLNGITRASMTMYLALYQTEVLFLNGFDLPEGWPKWLKNIVNVFNGNPLSTTTLFGVFLEIVIFYNSEQILNIFGLYWPLLFAQLAQFTRFAAYYLMDATGSQAFVWSCMFELMKGVNFGMTQISGVQLAKNMCPAHLKATSQVLYSGTFVAIGTVFAGIIFGQIFDKDTLKSKTVPISEKKHIFMIFFIVNIIITTMSILLFLYKYGIRDGVIRLGRRSELEENEAKIEKESLLINIDKESD</sequence>
<feature type="domain" description="Major facilitator superfamily associated" evidence="7">
    <location>
        <begin position="53"/>
        <end position="405"/>
    </location>
</feature>
<name>A0ABQ7HX15_9MICR</name>
<dbReference type="InterPro" id="IPR036259">
    <property type="entry name" value="MFS_trans_sf"/>
</dbReference>
<feature type="transmembrane region" description="Helical" evidence="6">
    <location>
        <begin position="228"/>
        <end position="251"/>
    </location>
</feature>
<comment type="similarity">
    <text evidence="2">Belongs to the major facilitator superfamily. MFSD6 family.</text>
</comment>
<evidence type="ECO:0000256" key="2">
    <source>
        <dbReference type="ARBA" id="ARBA00005241"/>
    </source>
</evidence>
<comment type="subcellular location">
    <subcellularLocation>
        <location evidence="1">Membrane</location>
        <topology evidence="1">Multi-pass membrane protein</topology>
    </subcellularLocation>
</comment>
<dbReference type="SUPFAM" id="SSF103473">
    <property type="entry name" value="MFS general substrate transporter"/>
    <property type="match status" value="1"/>
</dbReference>
<dbReference type="InterPro" id="IPR051717">
    <property type="entry name" value="MFS_MFSD6"/>
</dbReference>
<keyword evidence="4 6" id="KW-1133">Transmembrane helix</keyword>
<dbReference type="Gene3D" id="1.20.1250.20">
    <property type="entry name" value="MFS general substrate transporter like domains"/>
    <property type="match status" value="2"/>
</dbReference>
<proteinExistence type="inferred from homology"/>
<feature type="transmembrane region" description="Helical" evidence="6">
    <location>
        <begin position="420"/>
        <end position="440"/>
    </location>
</feature>
<evidence type="ECO:0000256" key="5">
    <source>
        <dbReference type="ARBA" id="ARBA00023136"/>
    </source>
</evidence>
<evidence type="ECO:0000256" key="4">
    <source>
        <dbReference type="ARBA" id="ARBA00022989"/>
    </source>
</evidence>
<feature type="transmembrane region" description="Helical" evidence="6">
    <location>
        <begin position="182"/>
        <end position="201"/>
    </location>
</feature>
<evidence type="ECO:0000313" key="9">
    <source>
        <dbReference type="Proteomes" id="UP001516464"/>
    </source>
</evidence>
<dbReference type="Proteomes" id="UP001516464">
    <property type="component" value="Unassembled WGS sequence"/>
</dbReference>
<dbReference type="Pfam" id="PF12832">
    <property type="entry name" value="MFS_1_like"/>
    <property type="match status" value="1"/>
</dbReference>
<evidence type="ECO:0000256" key="3">
    <source>
        <dbReference type="ARBA" id="ARBA00022692"/>
    </source>
</evidence>
<feature type="transmembrane region" description="Helical" evidence="6">
    <location>
        <begin position="379"/>
        <end position="400"/>
    </location>
</feature>
<keyword evidence="5 6" id="KW-0472">Membrane</keyword>
<keyword evidence="9" id="KW-1185">Reference proteome</keyword>
<dbReference type="PANTHER" id="PTHR16172:SF41">
    <property type="entry name" value="MAJOR FACILITATOR SUPERFAMILY DOMAIN-CONTAINING PROTEIN 6-LIKE"/>
    <property type="match status" value="1"/>
</dbReference>
<evidence type="ECO:0000259" key="7">
    <source>
        <dbReference type="Pfam" id="PF12832"/>
    </source>
</evidence>
<comment type="caution">
    <text evidence="8">The sequence shown here is derived from an EMBL/GenBank/DDBJ whole genome shotgun (WGS) entry which is preliminary data.</text>
</comment>
<keyword evidence="3 6" id="KW-0812">Transmembrane</keyword>
<evidence type="ECO:0000256" key="6">
    <source>
        <dbReference type="SAM" id="Phobius"/>
    </source>
</evidence>
<accession>A0ABQ7HX15</accession>
<gene>
    <name evidence="8" type="ORF">TCON_2087</name>
</gene>
<evidence type="ECO:0000256" key="1">
    <source>
        <dbReference type="ARBA" id="ARBA00004141"/>
    </source>
</evidence>
<dbReference type="EMBL" id="SBIQ01000199">
    <property type="protein sequence ID" value="KAF7682698.1"/>
    <property type="molecule type" value="Genomic_DNA"/>
</dbReference>
<reference evidence="8 9" key="1">
    <citation type="submission" date="2019-01" db="EMBL/GenBank/DDBJ databases">
        <title>Genomes sequencing and comparative genomics of infectious freshwater microsporidia, Cucumispora dikerogammari and Thelohania contejeani.</title>
        <authorList>
            <person name="Cormier A."/>
            <person name="Giraud I."/>
            <person name="Wattier R."/>
            <person name="Teixeira M."/>
            <person name="Grandjean F."/>
            <person name="Rigaud T."/>
            <person name="Cordaux R."/>
        </authorList>
    </citation>
    <scope>NUCLEOTIDE SEQUENCE [LARGE SCALE GENOMIC DNA]</scope>
    <source>
        <strain evidence="8">T1</strain>
        <tissue evidence="8">Spores</tissue>
    </source>
</reference>
<feature type="transmembrane region" description="Helical" evidence="6">
    <location>
        <begin position="106"/>
        <end position="124"/>
    </location>
</feature>
<dbReference type="PANTHER" id="PTHR16172">
    <property type="entry name" value="MAJOR FACILITATOR SUPERFAMILY DOMAIN-CONTAINING PROTEIN 6-LIKE"/>
    <property type="match status" value="1"/>
</dbReference>
<organism evidence="8 9">
    <name type="scientific">Astathelohania contejeani</name>
    <dbReference type="NCBI Taxonomy" id="164912"/>
    <lineage>
        <taxon>Eukaryota</taxon>
        <taxon>Fungi</taxon>
        <taxon>Fungi incertae sedis</taxon>
        <taxon>Microsporidia</taxon>
        <taxon>Astathelohaniidae</taxon>
        <taxon>Astathelohania</taxon>
    </lineage>
</organism>
<feature type="transmembrane region" description="Helical" evidence="6">
    <location>
        <begin position="76"/>
        <end position="94"/>
    </location>
</feature>
<dbReference type="InterPro" id="IPR024989">
    <property type="entry name" value="MFS_assoc_dom"/>
</dbReference>